<dbReference type="EMBL" id="UAVW01000015">
    <property type="protein sequence ID" value="SQB14441.1"/>
    <property type="molecule type" value="Genomic_DNA"/>
</dbReference>
<keyword evidence="2" id="KW-1185">Reference proteome</keyword>
<proteinExistence type="predicted"/>
<gene>
    <name evidence="1" type="ORF">NCTC11224_03489</name>
</gene>
<dbReference type="RefSeq" id="WP_003499815.1">
    <property type="nucleotide sequence ID" value="NZ_JAIWZC010000002.1"/>
</dbReference>
<dbReference type="Proteomes" id="UP000251853">
    <property type="component" value="Unassembled WGS sequence"/>
</dbReference>
<evidence type="ECO:0000313" key="2">
    <source>
        <dbReference type="Proteomes" id="UP000251853"/>
    </source>
</evidence>
<dbReference type="AlphaFoldDB" id="A0A2X2ULK2"/>
<reference evidence="1 2" key="1">
    <citation type="submission" date="2018-06" db="EMBL/GenBank/DDBJ databases">
        <authorList>
            <consortium name="Pathogen Informatics"/>
            <person name="Doyle S."/>
        </authorList>
    </citation>
    <scope>NUCLEOTIDE SEQUENCE [LARGE SCALE GENOMIC DNA]</scope>
    <source>
        <strain evidence="1 2">NCTC11224</strain>
    </source>
</reference>
<protein>
    <submittedName>
        <fullName evidence="1">Uncharacterized protein</fullName>
    </submittedName>
</protein>
<sequence>MRKMKKINGFLVVKFNARELREWEGTALGNYGVIDEELYTGKLEIDRGSMEYDNIETIEEAVEMARGLYTEEDYNEQPSTYAVVEAAGETVVERVTVEPQSMIDGWTKSLKEQIKSPHYPGVNANTARHELYGFKVALTELGLLDSDACLVLPNAFGPEELLLYQEPEELLAYICDKVCKERIPGRTQEELDAVCAKCEVNRLAAAPALTPPPEPRAAFRHIGNGGGIARETYALGLKLSKDCPMNDCHLYLNIFNMCRELDEQIDRVEGWPRKLLEMELKRKYLELEKMFMLNYAVKEYKHGRRAPASVKAPEEPEAALRMFTLEYQEKTYQQPGETAETAKRHLCLRLGDDPNEKTIFEAVKVLNEEAGSPEE</sequence>
<organism evidence="1 2">
    <name type="scientific">Enterocloster clostridioformis</name>
    <dbReference type="NCBI Taxonomy" id="1531"/>
    <lineage>
        <taxon>Bacteria</taxon>
        <taxon>Bacillati</taxon>
        <taxon>Bacillota</taxon>
        <taxon>Clostridia</taxon>
        <taxon>Lachnospirales</taxon>
        <taxon>Lachnospiraceae</taxon>
        <taxon>Enterocloster</taxon>
    </lineage>
</organism>
<evidence type="ECO:0000313" key="1">
    <source>
        <dbReference type="EMBL" id="SQB14441.1"/>
    </source>
</evidence>
<accession>A0A2X2ULK2</accession>
<name>A0A2X2ULK2_9FIRM</name>